<dbReference type="InterPro" id="IPR002514">
    <property type="entry name" value="Transposase_8"/>
</dbReference>
<organism evidence="1 2">
    <name type="scientific">Listeria monocytogenes</name>
    <dbReference type="NCBI Taxonomy" id="1639"/>
    <lineage>
        <taxon>Bacteria</taxon>
        <taxon>Bacillati</taxon>
        <taxon>Bacillota</taxon>
        <taxon>Bacilli</taxon>
        <taxon>Bacillales</taxon>
        <taxon>Listeriaceae</taxon>
        <taxon>Listeria</taxon>
    </lineage>
</organism>
<dbReference type="AlphaFoldDB" id="A0A823J894"/>
<name>A0A823J894_LISMN</name>
<protein>
    <submittedName>
        <fullName evidence="1">Helix-turn-helix domain-containing protein</fullName>
    </submittedName>
</protein>
<gene>
    <name evidence="1" type="ORF">CW895_14510</name>
</gene>
<reference evidence="1 2" key="1">
    <citation type="submission" date="2019-04" db="EMBL/GenBank/DDBJ databases">
        <authorList>
            <consortium name="GenomeTrakr network: Whole genome sequencing for foodborne pathogen traceback"/>
        </authorList>
    </citation>
    <scope>NUCLEOTIDE SEQUENCE [LARGE SCALE GENOMIC DNA]</scope>
    <source>
        <strain evidence="1 2">CFSAN072502</strain>
    </source>
</reference>
<dbReference type="GO" id="GO:0003677">
    <property type="term" value="F:DNA binding"/>
    <property type="evidence" value="ECO:0007669"/>
    <property type="project" value="InterPro"/>
</dbReference>
<dbReference type="GO" id="GO:0006313">
    <property type="term" value="P:DNA transposition"/>
    <property type="evidence" value="ECO:0007669"/>
    <property type="project" value="InterPro"/>
</dbReference>
<dbReference type="Pfam" id="PF01527">
    <property type="entry name" value="HTH_Tnp_1"/>
    <property type="match status" value="1"/>
</dbReference>
<sequence>MATREYEESFKKSLVVLYLRGIKIDTICKENGVLRWELYKWIKEFSEDNLDLVEVKNLLQIRNLKKQKLDLEVEVSFLNEAIFLLESP</sequence>
<evidence type="ECO:0000313" key="2">
    <source>
        <dbReference type="Proteomes" id="UP000524387"/>
    </source>
</evidence>
<dbReference type="GO" id="GO:0004803">
    <property type="term" value="F:transposase activity"/>
    <property type="evidence" value="ECO:0007669"/>
    <property type="project" value="InterPro"/>
</dbReference>
<dbReference type="RefSeq" id="WP_003740275.1">
    <property type="nucleotide sequence ID" value="NZ_CP090058.1"/>
</dbReference>
<accession>A0A823J894</accession>
<dbReference type="SUPFAM" id="SSF46689">
    <property type="entry name" value="Homeodomain-like"/>
    <property type="match status" value="1"/>
</dbReference>
<dbReference type="Proteomes" id="UP000524387">
    <property type="component" value="Unassembled WGS sequence"/>
</dbReference>
<dbReference type="EMBL" id="AABEKN010000008">
    <property type="protein sequence ID" value="EAG9355006.1"/>
    <property type="molecule type" value="Genomic_DNA"/>
</dbReference>
<comment type="caution">
    <text evidence="1">The sequence shown here is derived from an EMBL/GenBank/DDBJ whole genome shotgun (WGS) entry which is preliminary data.</text>
</comment>
<evidence type="ECO:0000313" key="1">
    <source>
        <dbReference type="EMBL" id="EAG9355006.1"/>
    </source>
</evidence>
<proteinExistence type="predicted"/>
<dbReference type="InterPro" id="IPR009057">
    <property type="entry name" value="Homeodomain-like_sf"/>
</dbReference>